<comment type="function">
    <text evidence="1">Plays an important role in the elongation step of protein synthesis.</text>
</comment>
<comment type="similarity">
    <text evidence="2">Belongs to the eukaryotic ribosomal protein P1/P2 family.</text>
</comment>
<dbReference type="HAMAP" id="MF_01478">
    <property type="entry name" value="Ribosomal_L12_arch"/>
    <property type="match status" value="1"/>
</dbReference>
<evidence type="ECO:0000313" key="8">
    <source>
        <dbReference type="EMBL" id="NDJ96900.1"/>
    </source>
</evidence>
<evidence type="ECO:0000256" key="6">
    <source>
        <dbReference type="ARBA" id="ARBA00035443"/>
    </source>
</evidence>
<organism evidence="8">
    <name type="scientific">Myxobolus squamalis</name>
    <name type="common">Myxosporean</name>
    <dbReference type="NCBI Taxonomy" id="59785"/>
    <lineage>
        <taxon>Eukaryota</taxon>
        <taxon>Metazoa</taxon>
        <taxon>Cnidaria</taxon>
        <taxon>Myxozoa</taxon>
        <taxon>Myxosporea</taxon>
        <taxon>Bivalvulida</taxon>
        <taxon>Platysporina</taxon>
        <taxon>Myxobolidae</taxon>
        <taxon>Myxobolus</taxon>
    </lineage>
</organism>
<dbReference type="PANTHER" id="PTHR21141:SF5">
    <property type="entry name" value="LARGE RIBOSOMAL SUBUNIT PROTEIN P2"/>
    <property type="match status" value="1"/>
</dbReference>
<dbReference type="InterPro" id="IPR044076">
    <property type="entry name" value="Ribosomal_P2"/>
</dbReference>
<dbReference type="Gene3D" id="1.10.10.1410">
    <property type="match status" value="1"/>
</dbReference>
<feature type="compositionally biased region" description="Basic and acidic residues" evidence="7">
    <location>
        <begin position="84"/>
        <end position="93"/>
    </location>
</feature>
<evidence type="ECO:0000256" key="1">
    <source>
        <dbReference type="ARBA" id="ARBA00003362"/>
    </source>
</evidence>
<evidence type="ECO:0000256" key="7">
    <source>
        <dbReference type="SAM" id="MobiDB-lite"/>
    </source>
</evidence>
<evidence type="ECO:0000256" key="2">
    <source>
        <dbReference type="ARBA" id="ARBA00005436"/>
    </source>
</evidence>
<keyword evidence="3 8" id="KW-0689">Ribosomal protein</keyword>
<feature type="region of interest" description="Disordered" evidence="7">
    <location>
        <begin position="76"/>
        <end position="109"/>
    </location>
</feature>
<name>A0A6B2G042_MYXSQ</name>
<protein>
    <recommendedName>
        <fullName evidence="5">Large ribosomal subunit protein P2</fullName>
    </recommendedName>
    <alternativeName>
        <fullName evidence="6">60S acidic ribosomal protein P2</fullName>
    </alternativeName>
</protein>
<dbReference type="GO" id="GO:0022625">
    <property type="term" value="C:cytosolic large ribosomal subunit"/>
    <property type="evidence" value="ECO:0007669"/>
    <property type="project" value="InterPro"/>
</dbReference>
<sequence>MRYVAAFVLSKLAGTATPTVEDLKNIIIAADGEFEEKQARVVVEKLSGKDINELIAKGNEKMASLAPAASAVSSADVQDTAKAASEEQAKPELEESSEGEDGNLFALFD</sequence>
<keyword evidence="4" id="KW-0687">Ribonucleoprotein</keyword>
<dbReference type="EMBL" id="GHBR01001814">
    <property type="protein sequence ID" value="NDJ96900.1"/>
    <property type="molecule type" value="Transcribed_RNA"/>
</dbReference>
<dbReference type="GO" id="GO:0002182">
    <property type="term" value="P:cytoplasmic translational elongation"/>
    <property type="evidence" value="ECO:0007669"/>
    <property type="project" value="InterPro"/>
</dbReference>
<evidence type="ECO:0000256" key="5">
    <source>
        <dbReference type="ARBA" id="ARBA00035301"/>
    </source>
</evidence>
<evidence type="ECO:0000256" key="4">
    <source>
        <dbReference type="ARBA" id="ARBA00023274"/>
    </source>
</evidence>
<dbReference type="InterPro" id="IPR038716">
    <property type="entry name" value="P1/P2_N_sf"/>
</dbReference>
<evidence type="ECO:0000256" key="3">
    <source>
        <dbReference type="ARBA" id="ARBA00022980"/>
    </source>
</evidence>
<dbReference type="Pfam" id="PF00428">
    <property type="entry name" value="Ribosomal_60s"/>
    <property type="match status" value="1"/>
</dbReference>
<dbReference type="AlphaFoldDB" id="A0A6B2G042"/>
<accession>A0A6B2G042</accession>
<proteinExistence type="inferred from homology"/>
<dbReference type="GO" id="GO:0003735">
    <property type="term" value="F:structural constituent of ribosome"/>
    <property type="evidence" value="ECO:0007669"/>
    <property type="project" value="InterPro"/>
</dbReference>
<dbReference type="CDD" id="cd05833">
    <property type="entry name" value="Ribosomal_P2"/>
    <property type="match status" value="1"/>
</dbReference>
<dbReference type="FunFam" id="1.10.10.1410:FF:000002">
    <property type="entry name" value="60S acidic ribosomal protein P2"/>
    <property type="match status" value="1"/>
</dbReference>
<dbReference type="PANTHER" id="PTHR21141">
    <property type="entry name" value="60S ACIDIC RIBOSOMAL PROTEIN FAMILY MEMBER"/>
    <property type="match status" value="1"/>
</dbReference>
<reference evidence="8" key="1">
    <citation type="submission" date="2018-11" db="EMBL/GenBank/DDBJ databases">
        <title>Myxobolus squamalis genome and transcriptome.</title>
        <authorList>
            <person name="Yahalomi D."/>
            <person name="Atkinson S.D."/>
            <person name="Neuhof M."/>
            <person name="Chang E.S."/>
            <person name="Philippe H."/>
            <person name="Cartwright P."/>
            <person name="Bartholomew J.L."/>
            <person name="Huchon D."/>
        </authorList>
    </citation>
    <scope>NUCLEOTIDE SEQUENCE</scope>
    <source>
        <strain evidence="8">71B08</strain>
        <tissue evidence="8">Whole</tissue>
    </source>
</reference>
<dbReference type="InterPro" id="IPR027534">
    <property type="entry name" value="Ribosomal_P1/P2"/>
</dbReference>